<dbReference type="Gene3D" id="3.40.50.10090">
    <property type="match status" value="2"/>
</dbReference>
<dbReference type="Pfam" id="PF02602">
    <property type="entry name" value="HEM4"/>
    <property type="match status" value="1"/>
</dbReference>
<dbReference type="EMBL" id="JADINB010000054">
    <property type="protein sequence ID" value="MBO8428753.1"/>
    <property type="molecule type" value="Genomic_DNA"/>
</dbReference>
<dbReference type="PANTHER" id="PTHR12390:SF0">
    <property type="entry name" value="UROPORPHYRINOGEN-III SYNTHASE"/>
    <property type="match status" value="1"/>
</dbReference>
<dbReference type="GO" id="GO:0004852">
    <property type="term" value="F:uroporphyrinogen-III synthase activity"/>
    <property type="evidence" value="ECO:0007669"/>
    <property type="project" value="InterPro"/>
</dbReference>
<gene>
    <name evidence="2" type="ORF">IAC68_02320</name>
</gene>
<sequence>MKIKNILISQPQPQNSSPYTEIISKYGVNIDFRPFFKMEPLTAKEFRTQKINILDFSAIVFTARTTIDAFFHLCEELRVAVPETMKYFCVSEAIAFYLQKYIVYRKRKIFFGNGTQSSIIDAIGTKHKDEKFLIATADNNKNDVHKLFSKTRFKFDSAVFVKTTNNDLSDLTLSKYQMTVFYSPSDVKSLLENFPDFKQGDLQIATFGPATAKAVKEAGLEIAIMAPSPQVPSIAKALELYLEKK</sequence>
<dbReference type="AlphaFoldDB" id="A0A9D9GYM4"/>
<reference evidence="2" key="1">
    <citation type="submission" date="2020-10" db="EMBL/GenBank/DDBJ databases">
        <authorList>
            <person name="Gilroy R."/>
        </authorList>
    </citation>
    <scope>NUCLEOTIDE SEQUENCE</scope>
    <source>
        <strain evidence="2">15467</strain>
    </source>
</reference>
<dbReference type="Proteomes" id="UP000823635">
    <property type="component" value="Unassembled WGS sequence"/>
</dbReference>
<dbReference type="InterPro" id="IPR039793">
    <property type="entry name" value="UROS/Hem4"/>
</dbReference>
<name>A0A9D9GYM4_9BACT</name>
<proteinExistence type="predicted"/>
<dbReference type="InterPro" id="IPR036108">
    <property type="entry name" value="4pyrrol_syn_uPrphyn_synt_sf"/>
</dbReference>
<dbReference type="SUPFAM" id="SSF69618">
    <property type="entry name" value="HemD-like"/>
    <property type="match status" value="1"/>
</dbReference>
<reference evidence="2" key="2">
    <citation type="journal article" date="2021" name="PeerJ">
        <title>Extensive microbial diversity within the chicken gut microbiome revealed by metagenomics and culture.</title>
        <authorList>
            <person name="Gilroy R."/>
            <person name="Ravi A."/>
            <person name="Getino M."/>
            <person name="Pursley I."/>
            <person name="Horton D.L."/>
            <person name="Alikhan N.F."/>
            <person name="Baker D."/>
            <person name="Gharbi K."/>
            <person name="Hall N."/>
            <person name="Watson M."/>
            <person name="Adriaenssens E.M."/>
            <person name="Foster-Nyarko E."/>
            <person name="Jarju S."/>
            <person name="Secka A."/>
            <person name="Antonio M."/>
            <person name="Oren A."/>
            <person name="Chaudhuri R.R."/>
            <person name="La Ragione R."/>
            <person name="Hildebrand F."/>
            <person name="Pallen M.J."/>
        </authorList>
    </citation>
    <scope>NUCLEOTIDE SEQUENCE</scope>
    <source>
        <strain evidence="2">15467</strain>
    </source>
</reference>
<evidence type="ECO:0000313" key="3">
    <source>
        <dbReference type="Proteomes" id="UP000823635"/>
    </source>
</evidence>
<feature type="domain" description="Tetrapyrrole biosynthesis uroporphyrinogen III synthase" evidence="1">
    <location>
        <begin position="19"/>
        <end position="234"/>
    </location>
</feature>
<dbReference type="InterPro" id="IPR003754">
    <property type="entry name" value="4pyrrol_synth_uPrphyn_synth"/>
</dbReference>
<dbReference type="GO" id="GO:0006780">
    <property type="term" value="P:uroporphyrinogen III biosynthetic process"/>
    <property type="evidence" value="ECO:0007669"/>
    <property type="project" value="InterPro"/>
</dbReference>
<dbReference type="CDD" id="cd06578">
    <property type="entry name" value="HemD"/>
    <property type="match status" value="1"/>
</dbReference>
<dbReference type="PANTHER" id="PTHR12390">
    <property type="entry name" value="UROPORPHYRINOGEN III SYNTHASE"/>
    <property type="match status" value="1"/>
</dbReference>
<dbReference type="GO" id="GO:0005829">
    <property type="term" value="C:cytosol"/>
    <property type="evidence" value="ECO:0007669"/>
    <property type="project" value="TreeGrafter"/>
</dbReference>
<protein>
    <submittedName>
        <fullName evidence="2">Uroporphyrinogen-III synthase</fullName>
    </submittedName>
</protein>
<evidence type="ECO:0000259" key="1">
    <source>
        <dbReference type="Pfam" id="PF02602"/>
    </source>
</evidence>
<organism evidence="2 3">
    <name type="scientific">Candidatus Egerieousia excrementavium</name>
    <dbReference type="NCBI Taxonomy" id="2840778"/>
    <lineage>
        <taxon>Bacteria</taxon>
        <taxon>Pseudomonadati</taxon>
        <taxon>Bacteroidota</taxon>
        <taxon>Bacteroidia</taxon>
        <taxon>Bacteroidales</taxon>
        <taxon>Candidatus Egerieousia</taxon>
    </lineage>
</organism>
<evidence type="ECO:0000313" key="2">
    <source>
        <dbReference type="EMBL" id="MBO8428753.1"/>
    </source>
</evidence>
<accession>A0A9D9GYM4</accession>
<comment type="caution">
    <text evidence="2">The sequence shown here is derived from an EMBL/GenBank/DDBJ whole genome shotgun (WGS) entry which is preliminary data.</text>
</comment>